<dbReference type="SUPFAM" id="SSF88946">
    <property type="entry name" value="Sigma2 domain of RNA polymerase sigma factors"/>
    <property type="match status" value="1"/>
</dbReference>
<dbReference type="SUPFAM" id="SSF88659">
    <property type="entry name" value="Sigma3 and sigma4 domains of RNA polymerase sigma factors"/>
    <property type="match status" value="1"/>
</dbReference>
<organism evidence="7 9">
    <name type="scientific">Flavobacterium hibernum</name>
    <dbReference type="NCBI Taxonomy" id="37752"/>
    <lineage>
        <taxon>Bacteria</taxon>
        <taxon>Pseudomonadati</taxon>
        <taxon>Bacteroidota</taxon>
        <taxon>Flavobacteriia</taxon>
        <taxon>Flavobacteriales</taxon>
        <taxon>Flavobacteriaceae</taxon>
        <taxon>Flavobacterium</taxon>
    </lineage>
</organism>
<dbReference type="EMBL" id="MUGX01000029">
    <property type="protein sequence ID" value="OXA84675.1"/>
    <property type="molecule type" value="Genomic_DNA"/>
</dbReference>
<dbReference type="EMBL" id="JPRK01000002">
    <property type="protein sequence ID" value="KIO54605.1"/>
    <property type="molecule type" value="Genomic_DNA"/>
</dbReference>
<dbReference type="Proteomes" id="UP000198302">
    <property type="component" value="Unassembled WGS sequence"/>
</dbReference>
<dbReference type="InterPro" id="IPR013324">
    <property type="entry name" value="RNA_pol_sigma_r3/r4-like"/>
</dbReference>
<evidence type="ECO:0000256" key="4">
    <source>
        <dbReference type="ARBA" id="ARBA00023163"/>
    </source>
</evidence>
<dbReference type="InterPro" id="IPR036388">
    <property type="entry name" value="WH-like_DNA-bd_sf"/>
</dbReference>
<dbReference type="RefSeq" id="WP_041515698.1">
    <property type="nucleotide sequence ID" value="NZ_JPRK01000002.1"/>
</dbReference>
<dbReference type="OrthoDB" id="9795666at2"/>
<sequence>MSLEINTIHNQFYIILGRYIKARINDTDDASDVLQEVFIKINENLGSLTDEGKLKSWIFTITRNSIIDYYRKDSNHKKSELTECMMQKIMHETDFDTSESLDCCLIKFIERLPEDYRDIIMDSEIHGIKQKDLTEKYSLAYPSIRSRVQRGRSRLKEMLLDCCSIELDRRGNVMNVTSKKSCSGGKC</sequence>
<evidence type="ECO:0000256" key="3">
    <source>
        <dbReference type="ARBA" id="ARBA00023082"/>
    </source>
</evidence>
<gene>
    <name evidence="8" type="ORF">B0A73_18860</name>
    <name evidence="7" type="ORF">IW18_00950</name>
</gene>
<dbReference type="PANTHER" id="PTHR43133:SF62">
    <property type="entry name" value="RNA POLYMERASE SIGMA FACTOR SIGZ"/>
    <property type="match status" value="1"/>
</dbReference>
<evidence type="ECO:0000256" key="2">
    <source>
        <dbReference type="ARBA" id="ARBA00023015"/>
    </source>
</evidence>
<dbReference type="InterPro" id="IPR013325">
    <property type="entry name" value="RNA_pol_sigma_r2"/>
</dbReference>
<dbReference type="GO" id="GO:0006352">
    <property type="term" value="P:DNA-templated transcription initiation"/>
    <property type="evidence" value="ECO:0007669"/>
    <property type="project" value="InterPro"/>
</dbReference>
<dbReference type="Gene3D" id="1.10.10.10">
    <property type="entry name" value="Winged helix-like DNA-binding domain superfamily/Winged helix DNA-binding domain"/>
    <property type="match status" value="1"/>
</dbReference>
<keyword evidence="10" id="KW-1185">Reference proteome</keyword>
<evidence type="ECO:0000313" key="9">
    <source>
        <dbReference type="Proteomes" id="UP000032061"/>
    </source>
</evidence>
<dbReference type="AlphaFoldDB" id="A0A0D0ENH7"/>
<comment type="similarity">
    <text evidence="1">Belongs to the sigma-70 factor family. ECF subfamily.</text>
</comment>
<comment type="caution">
    <text evidence="7">The sequence shown here is derived from an EMBL/GenBank/DDBJ whole genome shotgun (WGS) entry which is preliminary data.</text>
</comment>
<dbReference type="NCBIfam" id="TIGR02937">
    <property type="entry name" value="sigma70-ECF"/>
    <property type="match status" value="1"/>
</dbReference>
<reference evidence="8 10" key="2">
    <citation type="submission" date="2016-11" db="EMBL/GenBank/DDBJ databases">
        <title>Whole genomes of Flavobacteriaceae.</title>
        <authorList>
            <person name="Stine C."/>
            <person name="Li C."/>
            <person name="Tadesse D."/>
        </authorList>
    </citation>
    <scope>NUCLEOTIDE SEQUENCE [LARGE SCALE GENOMIC DNA]</scope>
    <source>
        <strain evidence="8 10">ATCC 51468</strain>
    </source>
</reference>
<dbReference type="InterPro" id="IPR007627">
    <property type="entry name" value="RNA_pol_sigma70_r2"/>
</dbReference>
<dbReference type="Proteomes" id="UP000032061">
    <property type="component" value="Unassembled WGS sequence"/>
</dbReference>
<name>A0A0D0ENH7_9FLAO</name>
<evidence type="ECO:0000259" key="6">
    <source>
        <dbReference type="Pfam" id="PF04542"/>
    </source>
</evidence>
<feature type="domain" description="RNA polymerase sigma-70 region 2" evidence="6">
    <location>
        <begin position="18"/>
        <end position="74"/>
    </location>
</feature>
<evidence type="ECO:0000313" key="8">
    <source>
        <dbReference type="EMBL" id="OXA84675.1"/>
    </source>
</evidence>
<accession>A0A0D0ENH7</accession>
<keyword evidence="2" id="KW-0805">Transcription regulation</keyword>
<keyword evidence="4" id="KW-0804">Transcription</keyword>
<keyword evidence="3" id="KW-0731">Sigma factor</keyword>
<reference evidence="7 9" key="1">
    <citation type="submission" date="2015-01" db="EMBL/GenBank/DDBJ databases">
        <title>Genome of Flavobacterium hibernum DSM 12611.</title>
        <authorList>
            <person name="Stropko S.J."/>
            <person name="Pipes S.E."/>
            <person name="Newman J.D."/>
        </authorList>
    </citation>
    <scope>NUCLEOTIDE SEQUENCE [LARGE SCALE GENOMIC DNA]</scope>
    <source>
        <strain evidence="7 9">DSM 12611</strain>
    </source>
</reference>
<evidence type="ECO:0000256" key="1">
    <source>
        <dbReference type="ARBA" id="ARBA00010641"/>
    </source>
</evidence>
<dbReference type="STRING" id="37752.IW18_00950"/>
<dbReference type="NCBIfam" id="TIGR02959">
    <property type="entry name" value="SigZ"/>
    <property type="match status" value="1"/>
</dbReference>
<proteinExistence type="inferred from homology"/>
<dbReference type="Gene3D" id="1.10.1740.10">
    <property type="match status" value="1"/>
</dbReference>
<evidence type="ECO:0000313" key="10">
    <source>
        <dbReference type="Proteomes" id="UP000198302"/>
    </source>
</evidence>
<dbReference type="PANTHER" id="PTHR43133">
    <property type="entry name" value="RNA POLYMERASE ECF-TYPE SIGMA FACTO"/>
    <property type="match status" value="1"/>
</dbReference>
<dbReference type="InterPro" id="IPR014304">
    <property type="entry name" value="RNA_pol_sigma-Z"/>
</dbReference>
<dbReference type="Pfam" id="PF04542">
    <property type="entry name" value="Sigma70_r2"/>
    <property type="match status" value="1"/>
</dbReference>
<protein>
    <recommendedName>
        <fullName evidence="5">RNA polymerase sigma factor SigZ</fullName>
    </recommendedName>
</protein>
<dbReference type="InterPro" id="IPR039425">
    <property type="entry name" value="RNA_pol_sigma-70-like"/>
</dbReference>
<dbReference type="InterPro" id="IPR014284">
    <property type="entry name" value="RNA_pol_sigma-70_dom"/>
</dbReference>
<evidence type="ECO:0000256" key="5">
    <source>
        <dbReference type="NCBIfam" id="TIGR02959"/>
    </source>
</evidence>
<evidence type="ECO:0000313" key="7">
    <source>
        <dbReference type="EMBL" id="KIO54605.1"/>
    </source>
</evidence>
<dbReference type="GO" id="GO:0016987">
    <property type="term" value="F:sigma factor activity"/>
    <property type="evidence" value="ECO:0007669"/>
    <property type="project" value="UniProtKB-KW"/>
</dbReference>